<protein>
    <submittedName>
        <fullName evidence="1">Uncharacterized protein</fullName>
    </submittedName>
</protein>
<reference evidence="1" key="1">
    <citation type="journal article" date="2008" name="ISME J.">
        <title>Genomic patterns of recombination, clonal divergence and environment in marine microbial populations.</title>
        <authorList>
            <person name="Konstantinidis K.T."/>
            <person name="Delong E.F."/>
        </authorList>
    </citation>
    <scope>NUCLEOTIDE SEQUENCE</scope>
</reference>
<dbReference type="InterPro" id="IPR029063">
    <property type="entry name" value="SAM-dependent_MTases_sf"/>
</dbReference>
<evidence type="ECO:0000313" key="1">
    <source>
        <dbReference type="EMBL" id="ABZ07699.1"/>
    </source>
</evidence>
<dbReference type="Gene3D" id="3.40.50.150">
    <property type="entry name" value="Vaccinia Virus protein VP39"/>
    <property type="match status" value="1"/>
</dbReference>
<gene>
    <name evidence="1" type="ORF">ALOHA_HF4000ANIW137P11ctg1g11</name>
</gene>
<dbReference type="AlphaFoldDB" id="B3T540"/>
<sequence>MSDLGGGIGLPQMSEREMFENLLGEDSERDGEEPAIAARIGEQMLHMNLQPLPRSTRVRIRDIISRIPARNVVLVGGGIGHLSAWLLDLWCGDPAEPRENPPPRPDSFTIVEEGGKFGVIIDRLIRRYDASSWTRVITQPWLELSAETQSWFAASTTLPDSANPSLLPLPMELAIVDLDEERRPEAAKSAFDLLAPGGILIALEPEVPTGDVGEIEAGKDATEAQRLVASFNRWMEFVRSVDEEDSAAFVEMRGGTIGVFRRST</sequence>
<proteinExistence type="predicted"/>
<organism evidence="1">
    <name type="scientific">uncultured marine microorganism HF4000_ANIW137P11</name>
    <dbReference type="NCBI Taxonomy" id="455534"/>
    <lineage>
        <taxon>unclassified sequences</taxon>
        <taxon>environmental samples</taxon>
    </lineage>
</organism>
<name>B3T540_9ZZZZ</name>
<accession>B3T540</accession>
<dbReference type="SUPFAM" id="SSF53335">
    <property type="entry name" value="S-adenosyl-L-methionine-dependent methyltransferases"/>
    <property type="match status" value="1"/>
</dbReference>
<dbReference type="EMBL" id="EU016607">
    <property type="protein sequence ID" value="ABZ07699.1"/>
    <property type="molecule type" value="Genomic_DNA"/>
</dbReference>